<evidence type="ECO:0000256" key="9">
    <source>
        <dbReference type="ARBA" id="ARBA00030003"/>
    </source>
</evidence>
<dbReference type="GO" id="GO:0006310">
    <property type="term" value="P:DNA recombination"/>
    <property type="evidence" value="ECO:0007669"/>
    <property type="project" value="TreeGrafter"/>
</dbReference>
<dbReference type="CDD" id="cd00186">
    <property type="entry name" value="TOP1Ac"/>
    <property type="match status" value="1"/>
</dbReference>
<dbReference type="SMART" id="SM00493">
    <property type="entry name" value="TOPRIM"/>
    <property type="match status" value="1"/>
</dbReference>
<keyword evidence="6" id="KW-0799">Topoisomerase</keyword>
<dbReference type="InterPro" id="IPR025589">
    <property type="entry name" value="Toprim_C_rpt"/>
</dbReference>
<dbReference type="InterPro" id="IPR000380">
    <property type="entry name" value="Topo_IA"/>
</dbReference>
<dbReference type="Gene3D" id="3.40.50.140">
    <property type="match status" value="1"/>
</dbReference>
<keyword evidence="8" id="KW-0413">Isomerase</keyword>
<dbReference type="InterPro" id="IPR013825">
    <property type="entry name" value="Topo_IA_cen_sub2"/>
</dbReference>
<dbReference type="Gene3D" id="2.70.20.10">
    <property type="entry name" value="Topoisomerase I, domain 3"/>
    <property type="match status" value="1"/>
</dbReference>
<feature type="domain" description="Topo IA-type catalytic" evidence="14">
    <location>
        <begin position="152"/>
        <end position="602"/>
    </location>
</feature>
<dbReference type="PROSITE" id="PS00396">
    <property type="entry name" value="TOPO_IA_1"/>
    <property type="match status" value="1"/>
</dbReference>
<dbReference type="RefSeq" id="WP_317836261.1">
    <property type="nucleotide sequence ID" value="NZ_CP136920.1"/>
</dbReference>
<dbReference type="PANTHER" id="PTHR11390:SF21">
    <property type="entry name" value="DNA TOPOISOMERASE 3-ALPHA"/>
    <property type="match status" value="1"/>
</dbReference>
<evidence type="ECO:0000256" key="13">
    <source>
        <dbReference type="SAM" id="MobiDB-lite"/>
    </source>
</evidence>
<dbReference type="AlphaFoldDB" id="A0AAQ3QTG9"/>
<dbReference type="KEGG" id="puo:RZN69_11285"/>
<dbReference type="GO" id="GO:0006265">
    <property type="term" value="P:DNA topological change"/>
    <property type="evidence" value="ECO:0007669"/>
    <property type="project" value="InterPro"/>
</dbReference>
<evidence type="ECO:0000256" key="5">
    <source>
        <dbReference type="ARBA" id="ARBA00022842"/>
    </source>
</evidence>
<feature type="compositionally biased region" description="Basic and acidic residues" evidence="13">
    <location>
        <begin position="432"/>
        <end position="459"/>
    </location>
</feature>
<evidence type="ECO:0000256" key="7">
    <source>
        <dbReference type="ARBA" id="ARBA00023125"/>
    </source>
</evidence>
<dbReference type="CDD" id="cd03362">
    <property type="entry name" value="TOPRIM_TopoIA_TopoIII"/>
    <property type="match status" value="1"/>
</dbReference>
<sequence>MKVVLAEKPSVARDIAKHLNATSQQQGFLKGDEWAVTWAFGHMVELQEPEEYNPAWKSWRLNDLPIIPEDFKLRTRKDGSSHEQLMIIKKLFEEADEIICATDAGREGELIFRYILTWTQCEAKPCKRLWISSLTNAAIEKGFKNLASSTDFDRLYQAAKCRSEADWIVGLNATRFFTVEYGKRNLLLSLGRVQTPILAMIVNRDLEIEYFKPKDFWEVHTLCRGATFKHTGGKFDEEAKGQEIIDKVTGQELVVQNVTKKDEKANPPQLYDLTSLQQDMNKRYGFTADQTLRIAQNLYESKHLTYPRTDSRYLSTDIQPTIPPLMEALRRLKPKEIEPLDLAKLKFTKRIVDDKKVSDHHAIIPTEDLGDRLGGDEQKLYDAVVTRLIAVFYPPCIRAVTVVDALAAEEPFRARGKVLVDPGWMALYPKAESEKAEAPKDTAKTEKPKNAKNAAKEDEAAQELPDFQKGESNPHEPSLPKFKTSAPKRFNEASLLQLMETAGKIVTDEALKEALKDKGVGTPATRASIIEVLIQRKYIERKKKNLVSTESGRGLISLIQDERLKSPELTGDWEFRLKQVERGEYDPAQFMSEVANYTREILQCTSQKTINKANLGPCPICNAPVIRGRAAYGCSDWKQGCKFVLPATIWELPLPAELAREILSHKRSLTPHPIVVDGRKCFATICLDKKGKLSYEESKVAKKDDGQESLGACPTCGGDIIVGSKAYGCSNWRNGCKFVIWKTMAQKEIALEIAQQLLNTGTTDTITGFKSKAGKEFEAKLKVVNGEVKFDFS</sequence>
<dbReference type="Pfam" id="PF13342">
    <property type="entry name" value="Toprim_Crpt"/>
    <property type="match status" value="1"/>
</dbReference>
<dbReference type="InterPro" id="IPR013497">
    <property type="entry name" value="Topo_IA_cen"/>
</dbReference>
<dbReference type="GO" id="GO:0043597">
    <property type="term" value="C:cytoplasmic replication fork"/>
    <property type="evidence" value="ECO:0007669"/>
    <property type="project" value="TreeGrafter"/>
</dbReference>
<dbReference type="PANTHER" id="PTHR11390">
    <property type="entry name" value="PROKARYOTIC DNA TOPOISOMERASE"/>
    <property type="match status" value="1"/>
</dbReference>
<reference evidence="15 16" key="1">
    <citation type="submission" date="2023-10" db="EMBL/GenBank/DDBJ databases">
        <title>Rubellicoccus peritrichatus gen. nov., sp. nov., isolated from an algae of coral reef tank.</title>
        <authorList>
            <person name="Luo J."/>
        </authorList>
    </citation>
    <scope>NUCLEOTIDE SEQUENCE [LARGE SCALE GENOMIC DNA]</scope>
    <source>
        <strain evidence="15 16">CR14</strain>
    </source>
</reference>
<evidence type="ECO:0000256" key="8">
    <source>
        <dbReference type="ARBA" id="ARBA00023235"/>
    </source>
</evidence>
<evidence type="ECO:0000256" key="11">
    <source>
        <dbReference type="ARBA" id="ARBA00032235"/>
    </source>
</evidence>
<dbReference type="Gene3D" id="1.10.460.10">
    <property type="entry name" value="Topoisomerase I, domain 2"/>
    <property type="match status" value="1"/>
</dbReference>
<evidence type="ECO:0000259" key="14">
    <source>
        <dbReference type="PROSITE" id="PS52039"/>
    </source>
</evidence>
<dbReference type="EMBL" id="CP136920">
    <property type="protein sequence ID" value="WOO43673.1"/>
    <property type="molecule type" value="Genomic_DNA"/>
</dbReference>
<dbReference type="InterPro" id="IPR006171">
    <property type="entry name" value="TOPRIM_dom"/>
</dbReference>
<dbReference type="InterPro" id="IPR013824">
    <property type="entry name" value="Topo_IA_cen_sub1"/>
</dbReference>
<dbReference type="GO" id="GO:0006281">
    <property type="term" value="P:DNA repair"/>
    <property type="evidence" value="ECO:0007669"/>
    <property type="project" value="TreeGrafter"/>
</dbReference>
<dbReference type="GO" id="GO:0003917">
    <property type="term" value="F:DNA topoisomerase type I (single strand cut, ATP-independent) activity"/>
    <property type="evidence" value="ECO:0007669"/>
    <property type="project" value="UniProtKB-EC"/>
</dbReference>
<dbReference type="InterPro" id="IPR034144">
    <property type="entry name" value="TOPRIM_TopoIII"/>
</dbReference>
<evidence type="ECO:0000256" key="10">
    <source>
        <dbReference type="ARBA" id="ARBA00031985"/>
    </source>
</evidence>
<dbReference type="SUPFAM" id="SSF56712">
    <property type="entry name" value="Prokaryotic type I DNA topoisomerase"/>
    <property type="match status" value="1"/>
</dbReference>
<dbReference type="InterPro" id="IPR005738">
    <property type="entry name" value="TopoIII"/>
</dbReference>
<keyword evidence="16" id="KW-1185">Reference proteome</keyword>
<dbReference type="SMART" id="SM00436">
    <property type="entry name" value="TOP1Bc"/>
    <property type="match status" value="1"/>
</dbReference>
<evidence type="ECO:0000256" key="12">
    <source>
        <dbReference type="ARBA" id="ARBA00032877"/>
    </source>
</evidence>
<dbReference type="InterPro" id="IPR003602">
    <property type="entry name" value="Topo_IA_DNA-bd_dom"/>
</dbReference>
<evidence type="ECO:0000313" key="16">
    <source>
        <dbReference type="Proteomes" id="UP001304300"/>
    </source>
</evidence>
<keyword evidence="5" id="KW-0460">Magnesium</keyword>
<dbReference type="Gene3D" id="1.10.290.10">
    <property type="entry name" value="Topoisomerase I, domain 4"/>
    <property type="match status" value="1"/>
</dbReference>
<evidence type="ECO:0000313" key="15">
    <source>
        <dbReference type="EMBL" id="WOO43673.1"/>
    </source>
</evidence>
<protein>
    <recommendedName>
        <fullName evidence="3">DNA topoisomerase</fullName>
        <ecNumber evidence="3">5.6.2.1</ecNumber>
    </recommendedName>
    <alternativeName>
        <fullName evidence="12">Omega-protein</fullName>
    </alternativeName>
    <alternativeName>
        <fullName evidence="11">Relaxing enzyme</fullName>
    </alternativeName>
    <alternativeName>
        <fullName evidence="9">Swivelase</fullName>
    </alternativeName>
    <alternativeName>
        <fullName evidence="10">Untwisting enzyme</fullName>
    </alternativeName>
</protein>
<keyword evidence="7" id="KW-0238">DNA-binding</keyword>
<keyword evidence="4" id="KW-0479">Metal-binding</keyword>
<dbReference type="Proteomes" id="UP001304300">
    <property type="component" value="Chromosome"/>
</dbReference>
<evidence type="ECO:0000256" key="1">
    <source>
        <dbReference type="ARBA" id="ARBA00000213"/>
    </source>
</evidence>
<organism evidence="15 16">
    <name type="scientific">Rubellicoccus peritrichatus</name>
    <dbReference type="NCBI Taxonomy" id="3080537"/>
    <lineage>
        <taxon>Bacteria</taxon>
        <taxon>Pseudomonadati</taxon>
        <taxon>Verrucomicrobiota</taxon>
        <taxon>Opitutia</taxon>
        <taxon>Puniceicoccales</taxon>
        <taxon>Cerasicoccaceae</taxon>
        <taxon>Rubellicoccus</taxon>
    </lineage>
</organism>
<comment type="catalytic activity">
    <reaction evidence="1">
        <text>ATP-independent breakage of single-stranded DNA, followed by passage and rejoining.</text>
        <dbReference type="EC" id="5.6.2.1"/>
    </reaction>
</comment>
<evidence type="ECO:0000256" key="6">
    <source>
        <dbReference type="ARBA" id="ARBA00023029"/>
    </source>
</evidence>
<dbReference type="InterPro" id="IPR013826">
    <property type="entry name" value="Topo_IA_cen_sub3"/>
</dbReference>
<dbReference type="PROSITE" id="PS52039">
    <property type="entry name" value="TOPO_IA_2"/>
    <property type="match status" value="1"/>
</dbReference>
<feature type="region of interest" description="Disordered" evidence="13">
    <location>
        <begin position="432"/>
        <end position="484"/>
    </location>
</feature>
<dbReference type="GO" id="GO:0003677">
    <property type="term" value="F:DNA binding"/>
    <property type="evidence" value="ECO:0007669"/>
    <property type="project" value="UniProtKB-KW"/>
</dbReference>
<evidence type="ECO:0000256" key="4">
    <source>
        <dbReference type="ARBA" id="ARBA00022723"/>
    </source>
</evidence>
<dbReference type="SMART" id="SM00437">
    <property type="entry name" value="TOP1Ac"/>
    <property type="match status" value="1"/>
</dbReference>
<dbReference type="InterPro" id="IPR003601">
    <property type="entry name" value="Topo_IA_2"/>
</dbReference>
<evidence type="ECO:0000256" key="2">
    <source>
        <dbReference type="ARBA" id="ARBA00009446"/>
    </source>
</evidence>
<name>A0AAQ3QTG9_9BACT</name>
<dbReference type="NCBIfam" id="TIGR01056">
    <property type="entry name" value="topB"/>
    <property type="match status" value="1"/>
</dbReference>
<dbReference type="InterPro" id="IPR023406">
    <property type="entry name" value="Topo_IA_AS"/>
</dbReference>
<dbReference type="NCBIfam" id="NF005829">
    <property type="entry name" value="PRK07726.1"/>
    <property type="match status" value="1"/>
</dbReference>
<gene>
    <name evidence="15" type="ORF">RZN69_11285</name>
</gene>
<evidence type="ECO:0000256" key="3">
    <source>
        <dbReference type="ARBA" id="ARBA00012891"/>
    </source>
</evidence>
<comment type="similarity">
    <text evidence="2">Belongs to the type IA topoisomerase family.</text>
</comment>
<proteinExistence type="inferred from homology"/>
<dbReference type="InterPro" id="IPR023405">
    <property type="entry name" value="Topo_IA_core_domain"/>
</dbReference>
<accession>A0AAQ3QTG9</accession>
<dbReference type="EC" id="5.6.2.1" evidence="3"/>
<dbReference type="Pfam" id="PF01131">
    <property type="entry name" value="Topoisom_bac"/>
    <property type="match status" value="1"/>
</dbReference>
<dbReference type="PRINTS" id="PR00417">
    <property type="entry name" value="PRTPISMRASEI"/>
</dbReference>
<dbReference type="GO" id="GO:0046872">
    <property type="term" value="F:metal ion binding"/>
    <property type="evidence" value="ECO:0007669"/>
    <property type="project" value="UniProtKB-KW"/>
</dbReference>
<dbReference type="Pfam" id="PF01751">
    <property type="entry name" value="Toprim"/>
    <property type="match status" value="1"/>
</dbReference>